<reference evidence="2 3" key="1">
    <citation type="submission" date="2020-06" db="EMBL/GenBank/DDBJ databases">
        <authorList>
            <person name="Li R."/>
            <person name="Bekaert M."/>
        </authorList>
    </citation>
    <scope>NUCLEOTIDE SEQUENCE [LARGE SCALE GENOMIC DNA]</scope>
    <source>
        <strain evidence="3">wild</strain>
    </source>
</reference>
<dbReference type="OrthoDB" id="6121156at2759"/>
<evidence type="ECO:0000256" key="1">
    <source>
        <dbReference type="SAM" id="MobiDB-lite"/>
    </source>
</evidence>
<feature type="region of interest" description="Disordered" evidence="1">
    <location>
        <begin position="1"/>
        <end position="71"/>
    </location>
</feature>
<gene>
    <name evidence="2" type="ORF">MCOR_2949</name>
</gene>
<keyword evidence="3" id="KW-1185">Reference proteome</keyword>
<protein>
    <submittedName>
        <fullName evidence="2">Uncharacterized protein</fullName>
    </submittedName>
</protein>
<organism evidence="2 3">
    <name type="scientific">Mytilus coruscus</name>
    <name type="common">Sea mussel</name>
    <dbReference type="NCBI Taxonomy" id="42192"/>
    <lineage>
        <taxon>Eukaryota</taxon>
        <taxon>Metazoa</taxon>
        <taxon>Spiralia</taxon>
        <taxon>Lophotrochozoa</taxon>
        <taxon>Mollusca</taxon>
        <taxon>Bivalvia</taxon>
        <taxon>Autobranchia</taxon>
        <taxon>Pteriomorphia</taxon>
        <taxon>Mytilida</taxon>
        <taxon>Mytiloidea</taxon>
        <taxon>Mytilidae</taxon>
        <taxon>Mytilinae</taxon>
        <taxon>Mytilus</taxon>
    </lineage>
</organism>
<evidence type="ECO:0000313" key="2">
    <source>
        <dbReference type="EMBL" id="CAC5360471.1"/>
    </source>
</evidence>
<feature type="compositionally biased region" description="Gly residues" evidence="1">
    <location>
        <begin position="1"/>
        <end position="11"/>
    </location>
</feature>
<name>A0A6J8A2F6_MYTCO</name>
<dbReference type="Proteomes" id="UP000507470">
    <property type="component" value="Unassembled WGS sequence"/>
</dbReference>
<dbReference type="EMBL" id="CACVKT020000566">
    <property type="protein sequence ID" value="CAC5360471.1"/>
    <property type="molecule type" value="Genomic_DNA"/>
</dbReference>
<feature type="compositionally biased region" description="Basic residues" evidence="1">
    <location>
        <begin position="24"/>
        <end position="34"/>
    </location>
</feature>
<sequence>MRLSGIKGGCGRTPQHTCVSNYRPKQKSRTRRKASPQNLADDVQDCNLVEEQQSQELPPIYRPPLRRRKARQEDHLNQLDRETPTQQQPAGPSANDIADALFLKFQNSGIQLVKDNTVVSINEVTGMLSSPRQPENSTTTDSQGPMFAVFQTLISSDPYFNTSSDGELLNSSESNEETPYACQMLRHSIPFDYHVSNKVKSDVWCDNYDNLSLLLPSNIDDTCNDSTLFENLNITISNRKPKKELFSIHQ</sequence>
<accession>A0A6J8A2F6</accession>
<dbReference type="AlphaFoldDB" id="A0A6J8A2F6"/>
<proteinExistence type="predicted"/>
<evidence type="ECO:0000313" key="3">
    <source>
        <dbReference type="Proteomes" id="UP000507470"/>
    </source>
</evidence>